<accession>X1U846</accession>
<name>X1U846_9ZZZZ</name>
<keyword evidence="1" id="KW-1133">Transmembrane helix</keyword>
<evidence type="ECO:0000313" key="3">
    <source>
        <dbReference type="EMBL" id="GAI99796.1"/>
    </source>
</evidence>
<evidence type="ECO:0000259" key="2">
    <source>
        <dbReference type="PROSITE" id="PS50110"/>
    </source>
</evidence>
<keyword evidence="1" id="KW-0812">Transmembrane</keyword>
<dbReference type="Gene3D" id="3.40.50.2300">
    <property type="match status" value="1"/>
</dbReference>
<sequence length="76" mass="8226">MSDGLDVIVVDDDKGICDVISELVESFYSWGDVISFSNADSAIDHCLQRDIGVAIFVVDVFLGGLSGFYFLDAVET</sequence>
<dbReference type="InterPro" id="IPR011006">
    <property type="entry name" value="CheY-like_superfamily"/>
</dbReference>
<organism evidence="3">
    <name type="scientific">marine sediment metagenome</name>
    <dbReference type="NCBI Taxonomy" id="412755"/>
    <lineage>
        <taxon>unclassified sequences</taxon>
        <taxon>metagenomes</taxon>
        <taxon>ecological metagenomes</taxon>
    </lineage>
</organism>
<feature type="domain" description="Response regulatory" evidence="2">
    <location>
        <begin position="6"/>
        <end position="76"/>
    </location>
</feature>
<feature type="transmembrane region" description="Helical" evidence="1">
    <location>
        <begin position="51"/>
        <end position="71"/>
    </location>
</feature>
<gene>
    <name evidence="3" type="ORF">S12H4_39378</name>
</gene>
<keyword evidence="1" id="KW-0472">Membrane</keyword>
<reference evidence="3" key="1">
    <citation type="journal article" date="2014" name="Front. Microbiol.">
        <title>High frequency of phylogenetically diverse reductive dehalogenase-homologous genes in deep subseafloor sedimentary metagenomes.</title>
        <authorList>
            <person name="Kawai M."/>
            <person name="Futagami T."/>
            <person name="Toyoda A."/>
            <person name="Takaki Y."/>
            <person name="Nishi S."/>
            <person name="Hori S."/>
            <person name="Arai W."/>
            <person name="Tsubouchi T."/>
            <person name="Morono Y."/>
            <person name="Uchiyama I."/>
            <person name="Ito T."/>
            <person name="Fujiyama A."/>
            <person name="Inagaki F."/>
            <person name="Takami H."/>
        </authorList>
    </citation>
    <scope>NUCLEOTIDE SEQUENCE</scope>
    <source>
        <strain evidence="3">Expedition CK06-06</strain>
    </source>
</reference>
<dbReference type="EMBL" id="BARW01023795">
    <property type="protein sequence ID" value="GAI99796.1"/>
    <property type="molecule type" value="Genomic_DNA"/>
</dbReference>
<dbReference type="AlphaFoldDB" id="X1U846"/>
<proteinExistence type="predicted"/>
<evidence type="ECO:0000256" key="1">
    <source>
        <dbReference type="SAM" id="Phobius"/>
    </source>
</evidence>
<dbReference type="PROSITE" id="PS50110">
    <property type="entry name" value="RESPONSE_REGULATORY"/>
    <property type="match status" value="1"/>
</dbReference>
<protein>
    <recommendedName>
        <fullName evidence="2">Response regulatory domain-containing protein</fullName>
    </recommendedName>
</protein>
<comment type="caution">
    <text evidence="3">The sequence shown here is derived from an EMBL/GenBank/DDBJ whole genome shotgun (WGS) entry which is preliminary data.</text>
</comment>
<feature type="non-terminal residue" evidence="3">
    <location>
        <position position="76"/>
    </location>
</feature>
<dbReference type="GO" id="GO:0000160">
    <property type="term" value="P:phosphorelay signal transduction system"/>
    <property type="evidence" value="ECO:0007669"/>
    <property type="project" value="InterPro"/>
</dbReference>
<dbReference type="InterPro" id="IPR001789">
    <property type="entry name" value="Sig_transdc_resp-reg_receiver"/>
</dbReference>
<dbReference type="SUPFAM" id="SSF52172">
    <property type="entry name" value="CheY-like"/>
    <property type="match status" value="1"/>
</dbReference>